<keyword evidence="4" id="KW-1185">Reference proteome</keyword>
<dbReference type="PANTHER" id="PTHR35152">
    <property type="entry name" value="DOMAIN SIGNALLING PROTEIN, PUTATIVE (AFU_ORTHOLOGUE AFUA_5G11310)-RELATED"/>
    <property type="match status" value="1"/>
</dbReference>
<proteinExistence type="predicted"/>
<evidence type="ECO:0000256" key="1">
    <source>
        <dbReference type="SAM" id="Phobius"/>
    </source>
</evidence>
<evidence type="ECO:0000313" key="4">
    <source>
        <dbReference type="Proteomes" id="UP000237271"/>
    </source>
</evidence>
<dbReference type="OrthoDB" id="163408at2759"/>
<evidence type="ECO:0000313" key="3">
    <source>
        <dbReference type="EMBL" id="POM80535.1"/>
    </source>
</evidence>
<organism evidence="3 4">
    <name type="scientific">Phytophthora palmivora</name>
    <dbReference type="NCBI Taxonomy" id="4796"/>
    <lineage>
        <taxon>Eukaryota</taxon>
        <taxon>Sar</taxon>
        <taxon>Stramenopiles</taxon>
        <taxon>Oomycota</taxon>
        <taxon>Peronosporomycetes</taxon>
        <taxon>Peronosporales</taxon>
        <taxon>Peronosporaceae</taxon>
        <taxon>Phytophthora</taxon>
    </lineage>
</organism>
<dbReference type="AlphaFoldDB" id="A0A2P4YRT7"/>
<name>A0A2P4YRT7_9STRA</name>
<keyword evidence="1" id="KW-0472">Membrane</keyword>
<keyword evidence="1" id="KW-1133">Transmembrane helix</keyword>
<evidence type="ECO:0000259" key="2">
    <source>
        <dbReference type="PROSITE" id="PS50924"/>
    </source>
</evidence>
<feature type="transmembrane region" description="Helical" evidence="1">
    <location>
        <begin position="12"/>
        <end position="33"/>
    </location>
</feature>
<dbReference type="PANTHER" id="PTHR35152:SF1">
    <property type="entry name" value="DOMAIN SIGNALLING PROTEIN, PUTATIVE (AFU_ORTHOLOGUE AFUA_5G11310)-RELATED"/>
    <property type="match status" value="1"/>
</dbReference>
<dbReference type="EMBL" id="NCKW01000407">
    <property type="protein sequence ID" value="POM80535.1"/>
    <property type="molecule type" value="Genomic_DNA"/>
</dbReference>
<protein>
    <recommendedName>
        <fullName evidence="2">MHYT domain-containing protein</fullName>
    </recommendedName>
</protein>
<dbReference type="Pfam" id="PF03707">
    <property type="entry name" value="MHYT"/>
    <property type="match status" value="1"/>
</dbReference>
<dbReference type="InterPro" id="IPR005330">
    <property type="entry name" value="MHYT_dom"/>
</dbReference>
<feature type="non-terminal residue" evidence="3">
    <location>
        <position position="77"/>
    </location>
</feature>
<accession>A0A2P4YRT7</accession>
<sequence>MASDNGNNIQQLWSWSMILLSYLISTTGSYCTIQLMENWRRIDGVAHKRVMLTLSAFALGGCGIWCTHFTGMTALEL</sequence>
<dbReference type="Proteomes" id="UP000237271">
    <property type="component" value="Unassembled WGS sequence"/>
</dbReference>
<comment type="caution">
    <text evidence="3">The sequence shown here is derived from an EMBL/GenBank/DDBJ whole genome shotgun (WGS) entry which is preliminary data.</text>
</comment>
<feature type="transmembrane region" description="Helical" evidence="1">
    <location>
        <begin position="54"/>
        <end position="75"/>
    </location>
</feature>
<dbReference type="PROSITE" id="PS50924">
    <property type="entry name" value="MHYT"/>
    <property type="match status" value="1"/>
</dbReference>
<keyword evidence="1" id="KW-0812">Transmembrane</keyword>
<reference evidence="3 4" key="1">
    <citation type="journal article" date="2017" name="Genome Biol. Evol.">
        <title>Phytophthora megakarya and P. palmivora, closely related causal agents of cacao black pod rot, underwent increases in genome sizes and gene numbers by different mechanisms.</title>
        <authorList>
            <person name="Ali S.S."/>
            <person name="Shao J."/>
            <person name="Lary D.J."/>
            <person name="Kronmiller B."/>
            <person name="Shen D."/>
            <person name="Strem M.D."/>
            <person name="Amoako-Attah I."/>
            <person name="Akrofi A.Y."/>
            <person name="Begoude B.A."/>
            <person name="Ten Hoopen G.M."/>
            <person name="Coulibaly K."/>
            <person name="Kebe B.I."/>
            <person name="Melnick R.L."/>
            <person name="Guiltinan M.J."/>
            <person name="Tyler B.M."/>
            <person name="Meinhardt L.W."/>
            <person name="Bailey B.A."/>
        </authorList>
    </citation>
    <scope>NUCLEOTIDE SEQUENCE [LARGE SCALE GENOMIC DNA]</scope>
    <source>
        <strain evidence="4">sbr112.9</strain>
    </source>
</reference>
<feature type="domain" description="MHYT" evidence="2">
    <location>
        <begin position="13"/>
        <end position="77"/>
    </location>
</feature>
<gene>
    <name evidence="3" type="ORF">PHPALM_1617</name>
</gene>